<feature type="non-terminal residue" evidence="1">
    <location>
        <position position="65"/>
    </location>
</feature>
<dbReference type="EMBL" id="BART01014981">
    <property type="protein sequence ID" value="GAG79121.1"/>
    <property type="molecule type" value="Genomic_DNA"/>
</dbReference>
<evidence type="ECO:0000313" key="1">
    <source>
        <dbReference type="EMBL" id="GAG79121.1"/>
    </source>
</evidence>
<reference evidence="1" key="1">
    <citation type="journal article" date="2014" name="Front. Microbiol.">
        <title>High frequency of phylogenetically diverse reductive dehalogenase-homologous genes in deep subseafloor sedimentary metagenomes.</title>
        <authorList>
            <person name="Kawai M."/>
            <person name="Futagami T."/>
            <person name="Toyoda A."/>
            <person name="Takaki Y."/>
            <person name="Nishi S."/>
            <person name="Hori S."/>
            <person name="Arai W."/>
            <person name="Tsubouchi T."/>
            <person name="Morono Y."/>
            <person name="Uchiyama I."/>
            <person name="Ito T."/>
            <person name="Fujiyama A."/>
            <person name="Inagaki F."/>
            <person name="Takami H."/>
        </authorList>
    </citation>
    <scope>NUCLEOTIDE SEQUENCE</scope>
    <source>
        <strain evidence="1">Expedition CK06-06</strain>
    </source>
</reference>
<feature type="non-terminal residue" evidence="1">
    <location>
        <position position="1"/>
    </location>
</feature>
<accession>X1C423</accession>
<name>X1C423_9ZZZZ</name>
<dbReference type="AlphaFoldDB" id="X1C423"/>
<comment type="caution">
    <text evidence="1">The sequence shown here is derived from an EMBL/GenBank/DDBJ whole genome shotgun (WGS) entry which is preliminary data.</text>
</comment>
<protein>
    <submittedName>
        <fullName evidence="1">Uncharacterized protein</fullName>
    </submittedName>
</protein>
<gene>
    <name evidence="1" type="ORF">S01H4_29370</name>
</gene>
<organism evidence="1">
    <name type="scientific">marine sediment metagenome</name>
    <dbReference type="NCBI Taxonomy" id="412755"/>
    <lineage>
        <taxon>unclassified sequences</taxon>
        <taxon>metagenomes</taxon>
        <taxon>ecological metagenomes</taxon>
    </lineage>
</organism>
<sequence>QSIFEITLGLWQVEQKSLPYGLFQISRTILNVSLSVVFVVLLCWGWQGRILGVIITSVIFGLLSI</sequence>
<proteinExistence type="predicted"/>